<reference evidence="4" key="1">
    <citation type="submission" date="2024-07" db="EMBL/GenBank/DDBJ databases">
        <title>Two chromosome-level genome assemblies of Korean endemic species Abeliophyllum distichum and Forsythia ovata (Oleaceae).</title>
        <authorList>
            <person name="Jang H."/>
        </authorList>
    </citation>
    <scope>NUCLEOTIDE SEQUENCE [LARGE SCALE GENOMIC DNA]</scope>
</reference>
<sequence length="483" mass="55293">MEAESADNIFVPQVSISRIPKIGQEFESHEEAYNFYNQYAREAGFSAPNLAYGEIDSGGPSSIGCVERDIRNHERNIREEQRGHDADTLIEYFTFEKERSPNFYFDYEIDSDNKLVHCFWADLEARRSYAYFGDAVVFDTTYNTNKYSMIFVPFVGVNHHAQTILFACGLLSDKSTESFVWLFSKFLEAMHRQPPHIIITDQDAAIAKAISMVLPFTFHRYCIWHILNKFSEKINVMVYNDEYHMLVNIIKNSESPDEFESRWAAVMENEAFANNEWLCNMFSIRSRWVPAYVNHIFSAGMSSSQRSESNHSFFKRWTKNAKLGYPDDLTAGLSTDDSSSTSLMARHGLLSHKTSLIVDEVALTDERSTFLIGEFESLHLRVKEIATTGNIGSSRYKSITRPDSVTIQDPSAVRAKGCGKRLKSGKEKSISKQNRQCRICGQQGYDKRTCPQRNEMTNTDVDQRDDAQYDGTQFDRGDDGTFT</sequence>
<dbReference type="EMBL" id="JBFOLK010000003">
    <property type="protein sequence ID" value="KAL2526724.1"/>
    <property type="molecule type" value="Genomic_DNA"/>
</dbReference>
<evidence type="ECO:0000313" key="3">
    <source>
        <dbReference type="EMBL" id="KAL2526724.1"/>
    </source>
</evidence>
<name>A0ABD1UNU7_9LAMI</name>
<comment type="caution">
    <text evidence="3">The sequence shown here is derived from an EMBL/GenBank/DDBJ whole genome shotgun (WGS) entry which is preliminary data.</text>
</comment>
<accession>A0ABD1UNU7</accession>
<feature type="region of interest" description="Disordered" evidence="1">
    <location>
        <begin position="448"/>
        <end position="483"/>
    </location>
</feature>
<evidence type="ECO:0000259" key="2">
    <source>
        <dbReference type="Pfam" id="PF10551"/>
    </source>
</evidence>
<evidence type="ECO:0000313" key="4">
    <source>
        <dbReference type="Proteomes" id="UP001604336"/>
    </source>
</evidence>
<dbReference type="Proteomes" id="UP001604336">
    <property type="component" value="Unassembled WGS sequence"/>
</dbReference>
<protein>
    <submittedName>
        <fullName evidence="3">Protein FAR1-RELATED SEQUENCE 5</fullName>
    </submittedName>
</protein>
<dbReference type="InterPro" id="IPR018289">
    <property type="entry name" value="MULE_transposase_dom"/>
</dbReference>
<evidence type="ECO:0000256" key="1">
    <source>
        <dbReference type="SAM" id="MobiDB-lite"/>
    </source>
</evidence>
<organism evidence="3 4">
    <name type="scientific">Abeliophyllum distichum</name>
    <dbReference type="NCBI Taxonomy" id="126358"/>
    <lineage>
        <taxon>Eukaryota</taxon>
        <taxon>Viridiplantae</taxon>
        <taxon>Streptophyta</taxon>
        <taxon>Embryophyta</taxon>
        <taxon>Tracheophyta</taxon>
        <taxon>Spermatophyta</taxon>
        <taxon>Magnoliopsida</taxon>
        <taxon>eudicotyledons</taxon>
        <taxon>Gunneridae</taxon>
        <taxon>Pentapetalae</taxon>
        <taxon>asterids</taxon>
        <taxon>lamiids</taxon>
        <taxon>Lamiales</taxon>
        <taxon>Oleaceae</taxon>
        <taxon>Forsythieae</taxon>
        <taxon>Abeliophyllum</taxon>
    </lineage>
</organism>
<feature type="domain" description="MULE transposase" evidence="2">
    <location>
        <begin position="136"/>
        <end position="228"/>
    </location>
</feature>
<dbReference type="Pfam" id="PF10551">
    <property type="entry name" value="MULE"/>
    <property type="match status" value="1"/>
</dbReference>
<dbReference type="InterPro" id="IPR036875">
    <property type="entry name" value="Znf_CCHC_sf"/>
</dbReference>
<dbReference type="SUPFAM" id="SSF57756">
    <property type="entry name" value="Retrovirus zinc finger-like domains"/>
    <property type="match status" value="1"/>
</dbReference>
<dbReference type="AlphaFoldDB" id="A0ABD1UNU7"/>
<feature type="compositionally biased region" description="Polar residues" evidence="1">
    <location>
        <begin position="451"/>
        <end position="460"/>
    </location>
</feature>
<feature type="compositionally biased region" description="Basic and acidic residues" evidence="1">
    <location>
        <begin position="461"/>
        <end position="483"/>
    </location>
</feature>
<gene>
    <name evidence="3" type="ORF">Adt_11778</name>
</gene>
<proteinExistence type="predicted"/>
<dbReference type="PANTHER" id="PTHR47718">
    <property type="entry name" value="OS01G0519700 PROTEIN"/>
    <property type="match status" value="1"/>
</dbReference>
<keyword evidence="4" id="KW-1185">Reference proteome</keyword>